<proteinExistence type="predicted"/>
<reference evidence="2" key="1">
    <citation type="submission" date="2020-01" db="EMBL/GenBank/DDBJ databases">
        <title>Insect and environment-associated Actinomycetes.</title>
        <authorList>
            <person name="Currrie C."/>
            <person name="Chevrette M."/>
            <person name="Carlson C."/>
            <person name="Stubbendieck R."/>
            <person name="Wendt-Pienkowski E."/>
        </authorList>
    </citation>
    <scope>NUCLEOTIDE SEQUENCE</scope>
    <source>
        <strain evidence="2">SID14436</strain>
    </source>
</reference>
<feature type="non-terminal residue" evidence="2">
    <location>
        <position position="1"/>
    </location>
</feature>
<comment type="caution">
    <text evidence="2">The sequence shown here is derived from an EMBL/GenBank/DDBJ whole genome shotgun (WGS) entry which is preliminary data.</text>
</comment>
<gene>
    <name evidence="2" type="ORF">G3I53_29970</name>
</gene>
<protein>
    <submittedName>
        <fullName evidence="2">ABC transporter permease</fullName>
    </submittedName>
</protein>
<feature type="non-terminal residue" evidence="2">
    <location>
        <position position="462"/>
    </location>
</feature>
<name>A0A6G3R335_9ACTN</name>
<feature type="region of interest" description="Disordered" evidence="1">
    <location>
        <begin position="142"/>
        <end position="172"/>
    </location>
</feature>
<dbReference type="EMBL" id="JAAGMD010000818">
    <property type="protein sequence ID" value="NEA90153.1"/>
    <property type="molecule type" value="Genomic_DNA"/>
</dbReference>
<evidence type="ECO:0000256" key="1">
    <source>
        <dbReference type="SAM" id="MobiDB-lite"/>
    </source>
</evidence>
<feature type="compositionally biased region" description="Gly residues" evidence="1">
    <location>
        <begin position="155"/>
        <end position="169"/>
    </location>
</feature>
<organism evidence="2">
    <name type="scientific">Streptomyces sp. SID14436</name>
    <dbReference type="NCBI Taxonomy" id="2706070"/>
    <lineage>
        <taxon>Bacteria</taxon>
        <taxon>Bacillati</taxon>
        <taxon>Actinomycetota</taxon>
        <taxon>Actinomycetes</taxon>
        <taxon>Kitasatosporales</taxon>
        <taxon>Streptomycetaceae</taxon>
        <taxon>Streptomyces</taxon>
    </lineage>
</organism>
<dbReference type="AlphaFoldDB" id="A0A6G3R335"/>
<sequence length="462" mass="47187">MRGAGPVLLLVLAVALGMLAIGQGSSWERSQNDQADFRAGAGVRVLGAGDGEPGTTGAYAAVSGVRAAAPAHRTTVPLSGNRTATVLALDTARASGTLLMRSDLADRPVPHLLDGLKPEGATAGTPVPADTARLSLTARIQGSATDSGGAENGDTDGGADAGDGGGTAGDGAPAAEVRATLVDAHGIPYKLPLGRLPADGRAHTLVLDLAGTGANPPGRMTLTGLHLALTQPVGHAEQHRFTVSRLTLTDTGGRDRRADLPTDWDPTAWAAAAEATADEAAAPTRPRVTSTRPLTVTYGTGYVPRDSARVVSPLTVRLQVPQPSASEVAAVATDRYLDSTGARPGQRVDVAVDGSTVPVRIVRSVRDLPSTTPGGADDGGALLLDLRAVNRILQTRHDAGAPPNEWWLRTAPGATDRVAAALRDRPEVEPSRVLVRDEIAAELRDDPFGAGPEAAFGAAALA</sequence>
<evidence type="ECO:0000313" key="2">
    <source>
        <dbReference type="EMBL" id="NEA90153.1"/>
    </source>
</evidence>
<accession>A0A6G3R335</accession>